<evidence type="ECO:0000256" key="1">
    <source>
        <dbReference type="SAM" id="MobiDB-lite"/>
    </source>
</evidence>
<accession>A0ABP5DMZ1</accession>
<dbReference type="EMBL" id="BAAANN010000038">
    <property type="protein sequence ID" value="GAA1983114.1"/>
    <property type="molecule type" value="Genomic_DNA"/>
</dbReference>
<organism evidence="2 3">
    <name type="scientific">Amycolatopsis minnesotensis</name>
    <dbReference type="NCBI Taxonomy" id="337894"/>
    <lineage>
        <taxon>Bacteria</taxon>
        <taxon>Bacillati</taxon>
        <taxon>Actinomycetota</taxon>
        <taxon>Actinomycetes</taxon>
        <taxon>Pseudonocardiales</taxon>
        <taxon>Pseudonocardiaceae</taxon>
        <taxon>Amycolatopsis</taxon>
    </lineage>
</organism>
<evidence type="ECO:0000313" key="3">
    <source>
        <dbReference type="Proteomes" id="UP001501116"/>
    </source>
</evidence>
<feature type="compositionally biased region" description="Basic and acidic residues" evidence="1">
    <location>
        <begin position="45"/>
        <end position="80"/>
    </location>
</feature>
<gene>
    <name evidence="2" type="ORF">GCM10009754_70240</name>
</gene>
<dbReference type="Proteomes" id="UP001501116">
    <property type="component" value="Unassembled WGS sequence"/>
</dbReference>
<feature type="region of interest" description="Disordered" evidence="1">
    <location>
        <begin position="25"/>
        <end position="108"/>
    </location>
</feature>
<comment type="caution">
    <text evidence="2">The sequence shown here is derived from an EMBL/GenBank/DDBJ whole genome shotgun (WGS) entry which is preliminary data.</text>
</comment>
<evidence type="ECO:0000313" key="2">
    <source>
        <dbReference type="EMBL" id="GAA1983114.1"/>
    </source>
</evidence>
<proteinExistence type="predicted"/>
<reference evidence="3" key="1">
    <citation type="journal article" date="2019" name="Int. J. Syst. Evol. Microbiol.">
        <title>The Global Catalogue of Microorganisms (GCM) 10K type strain sequencing project: providing services to taxonomists for standard genome sequencing and annotation.</title>
        <authorList>
            <consortium name="The Broad Institute Genomics Platform"/>
            <consortium name="The Broad Institute Genome Sequencing Center for Infectious Disease"/>
            <person name="Wu L."/>
            <person name="Ma J."/>
        </authorList>
    </citation>
    <scope>NUCLEOTIDE SEQUENCE [LARGE SCALE GENOMIC DNA]</scope>
    <source>
        <strain evidence="3">JCM 14545</strain>
    </source>
</reference>
<protein>
    <submittedName>
        <fullName evidence="2">Uncharacterized protein</fullName>
    </submittedName>
</protein>
<keyword evidence="3" id="KW-1185">Reference proteome</keyword>
<sequence length="121" mass="12678">MPVPNRDLACAAGLVPAMRIVIEPPRAPPTVPAGHDVGAQGGGGGRRERVPRTRLEVPAHPIDVRDGSIHAPRPDDDVVGRGRVPCGYGGSEVGVAPPPQLRSWPEYRDGGTVVNGKCSRL</sequence>
<name>A0ABP5DMZ1_9PSEU</name>